<dbReference type="AlphaFoldDB" id="A0A419DDX9"/>
<feature type="compositionally biased region" description="Basic and acidic residues" evidence="1">
    <location>
        <begin position="49"/>
        <end position="61"/>
    </location>
</feature>
<evidence type="ECO:0000313" key="3">
    <source>
        <dbReference type="Proteomes" id="UP000285655"/>
    </source>
</evidence>
<protein>
    <submittedName>
        <fullName evidence="2">Uncharacterized protein</fullName>
    </submittedName>
</protein>
<comment type="caution">
    <text evidence="2">The sequence shown here is derived from an EMBL/GenBank/DDBJ whole genome shotgun (WGS) entry which is preliminary data.</text>
</comment>
<proteinExistence type="predicted"/>
<name>A0A419DDX9_9BACT</name>
<dbReference type="EMBL" id="QZJW01000023">
    <property type="protein sequence ID" value="RJO61277.1"/>
    <property type="molecule type" value="Genomic_DNA"/>
</dbReference>
<organism evidence="2 3">
    <name type="scientific">candidate division WS5 bacterium</name>
    <dbReference type="NCBI Taxonomy" id="2093353"/>
    <lineage>
        <taxon>Bacteria</taxon>
        <taxon>candidate division WS5</taxon>
    </lineage>
</organism>
<feature type="region of interest" description="Disordered" evidence="1">
    <location>
        <begin position="47"/>
        <end position="71"/>
    </location>
</feature>
<feature type="non-terminal residue" evidence="2">
    <location>
        <position position="71"/>
    </location>
</feature>
<reference evidence="2 3" key="1">
    <citation type="journal article" date="2017" name="ISME J.">
        <title>Energy and carbon metabolisms in a deep terrestrial subsurface fluid microbial community.</title>
        <authorList>
            <person name="Momper L."/>
            <person name="Jungbluth S.P."/>
            <person name="Lee M.D."/>
            <person name="Amend J.P."/>
        </authorList>
    </citation>
    <scope>NUCLEOTIDE SEQUENCE [LARGE SCALE GENOMIC DNA]</scope>
    <source>
        <strain evidence="2">SURF_29</strain>
    </source>
</reference>
<gene>
    <name evidence="2" type="ORF">C4544_03330</name>
</gene>
<evidence type="ECO:0000256" key="1">
    <source>
        <dbReference type="SAM" id="MobiDB-lite"/>
    </source>
</evidence>
<accession>A0A419DDX9</accession>
<sequence>MEKMIIKVTLNSRNAAEAELMGILESVRNRSSYLKMAALHYCNIPGKLSHADESRKEKGPDVSRTGGNSDP</sequence>
<evidence type="ECO:0000313" key="2">
    <source>
        <dbReference type="EMBL" id="RJO61277.1"/>
    </source>
</evidence>
<dbReference type="Proteomes" id="UP000285655">
    <property type="component" value="Unassembled WGS sequence"/>
</dbReference>